<keyword evidence="6 9" id="KW-0067">ATP-binding</keyword>
<dbReference type="EMBL" id="BKZW01000001">
    <property type="protein sequence ID" value="GER88790.1"/>
    <property type="molecule type" value="Genomic_DNA"/>
</dbReference>
<keyword evidence="4 9" id="KW-0547">Nucleotide-binding</keyword>
<accession>A0A5J4KQS3</accession>
<evidence type="ECO:0000256" key="3">
    <source>
        <dbReference type="ARBA" id="ARBA00022679"/>
    </source>
</evidence>
<protein>
    <recommendedName>
        <fullName evidence="1">non-specific serine/threonine protein kinase</fullName>
        <ecNumber evidence="1">2.7.11.1</ecNumber>
    </recommendedName>
</protein>
<comment type="caution">
    <text evidence="11">The sequence shown here is derived from an EMBL/GenBank/DDBJ whole genome shotgun (WGS) entry which is preliminary data.</text>
</comment>
<dbReference type="InterPro" id="IPR000719">
    <property type="entry name" value="Prot_kinase_dom"/>
</dbReference>
<dbReference type="SUPFAM" id="SSF56112">
    <property type="entry name" value="Protein kinase-like (PK-like)"/>
    <property type="match status" value="1"/>
</dbReference>
<organism evidence="11 12">
    <name type="scientific">Dictyobacter vulcani</name>
    <dbReference type="NCBI Taxonomy" id="2607529"/>
    <lineage>
        <taxon>Bacteria</taxon>
        <taxon>Bacillati</taxon>
        <taxon>Chloroflexota</taxon>
        <taxon>Ktedonobacteria</taxon>
        <taxon>Ktedonobacterales</taxon>
        <taxon>Dictyobacteraceae</taxon>
        <taxon>Dictyobacter</taxon>
    </lineage>
</organism>
<dbReference type="SMART" id="SM00220">
    <property type="entry name" value="S_TKc"/>
    <property type="match status" value="1"/>
</dbReference>
<proteinExistence type="predicted"/>
<dbReference type="RefSeq" id="WP_151756649.1">
    <property type="nucleotide sequence ID" value="NZ_BKZW01000001.1"/>
</dbReference>
<comment type="catalytic activity">
    <reaction evidence="7">
        <text>L-threonyl-[protein] + ATP = O-phospho-L-threonyl-[protein] + ADP + H(+)</text>
        <dbReference type="Rhea" id="RHEA:46608"/>
        <dbReference type="Rhea" id="RHEA-COMP:11060"/>
        <dbReference type="Rhea" id="RHEA-COMP:11605"/>
        <dbReference type="ChEBI" id="CHEBI:15378"/>
        <dbReference type="ChEBI" id="CHEBI:30013"/>
        <dbReference type="ChEBI" id="CHEBI:30616"/>
        <dbReference type="ChEBI" id="CHEBI:61977"/>
        <dbReference type="ChEBI" id="CHEBI:456216"/>
        <dbReference type="EC" id="2.7.11.1"/>
    </reaction>
</comment>
<evidence type="ECO:0000256" key="2">
    <source>
        <dbReference type="ARBA" id="ARBA00022527"/>
    </source>
</evidence>
<dbReference type="GO" id="GO:0005524">
    <property type="term" value="F:ATP binding"/>
    <property type="evidence" value="ECO:0007669"/>
    <property type="project" value="UniProtKB-UniRule"/>
</dbReference>
<dbReference type="PANTHER" id="PTHR24363">
    <property type="entry name" value="SERINE/THREONINE PROTEIN KINASE"/>
    <property type="match status" value="1"/>
</dbReference>
<gene>
    <name evidence="11" type="ORF">KDW_29520</name>
</gene>
<keyword evidence="12" id="KW-1185">Reference proteome</keyword>
<dbReference type="InterPro" id="IPR017441">
    <property type="entry name" value="Protein_kinase_ATP_BS"/>
</dbReference>
<dbReference type="PANTHER" id="PTHR24363:SF0">
    <property type="entry name" value="SERINE_THREONINE KINASE LIKE DOMAIN CONTAINING 1"/>
    <property type="match status" value="1"/>
</dbReference>
<sequence>MYMEQLDVYCSHCGASNQKEDEQCFACGHLLAALQEDLPEPLPVEGAILQKRYRLVKRVGAGGFSVVFQAEDLQTKQLLALKTVSLRGLTAAEKIEATDAFNREVTMLSKLTQRNLPRLHQHFADSECWYIVMDYVEGETLENYLARHPTTTLPLSEVLDLAQILCDVLAYLHAHEPAIIFRDLKPSNVMLTTQGQIFLIDFGIARQFKAGKQKDTIPFGSPGYAAPEQYGKAQTTPRSDIYSLGAILHQLLTGNDPSLSPFAFAPLPDLHHPVQAKLNALIQQMTALSSGQRPGSIQEIQNTYYTKCHSSIINGRASILLPTSQPSIPP</sequence>
<keyword evidence="2" id="KW-0723">Serine/threonine-protein kinase</keyword>
<dbReference type="GO" id="GO:0004674">
    <property type="term" value="F:protein serine/threonine kinase activity"/>
    <property type="evidence" value="ECO:0007669"/>
    <property type="project" value="UniProtKB-KW"/>
</dbReference>
<evidence type="ECO:0000256" key="4">
    <source>
        <dbReference type="ARBA" id="ARBA00022741"/>
    </source>
</evidence>
<evidence type="ECO:0000313" key="11">
    <source>
        <dbReference type="EMBL" id="GER88790.1"/>
    </source>
</evidence>
<dbReference type="PROSITE" id="PS00107">
    <property type="entry name" value="PROTEIN_KINASE_ATP"/>
    <property type="match status" value="1"/>
</dbReference>
<dbReference type="AlphaFoldDB" id="A0A5J4KQS3"/>
<evidence type="ECO:0000259" key="10">
    <source>
        <dbReference type="PROSITE" id="PS50011"/>
    </source>
</evidence>
<dbReference type="CDD" id="cd14014">
    <property type="entry name" value="STKc_PknB_like"/>
    <property type="match status" value="1"/>
</dbReference>
<evidence type="ECO:0000256" key="6">
    <source>
        <dbReference type="ARBA" id="ARBA00022840"/>
    </source>
</evidence>
<keyword evidence="5" id="KW-0418">Kinase</keyword>
<feature type="domain" description="Protein kinase" evidence="10">
    <location>
        <begin position="53"/>
        <end position="305"/>
    </location>
</feature>
<evidence type="ECO:0000256" key="8">
    <source>
        <dbReference type="ARBA" id="ARBA00048679"/>
    </source>
</evidence>
<name>A0A5J4KQS3_9CHLR</name>
<evidence type="ECO:0000313" key="12">
    <source>
        <dbReference type="Proteomes" id="UP000326912"/>
    </source>
</evidence>
<dbReference type="EC" id="2.7.11.1" evidence="1"/>
<evidence type="ECO:0000256" key="9">
    <source>
        <dbReference type="PROSITE-ProRule" id="PRU10141"/>
    </source>
</evidence>
<dbReference type="PROSITE" id="PS50011">
    <property type="entry name" value="PROTEIN_KINASE_DOM"/>
    <property type="match status" value="1"/>
</dbReference>
<comment type="catalytic activity">
    <reaction evidence="8">
        <text>L-seryl-[protein] + ATP = O-phospho-L-seryl-[protein] + ADP + H(+)</text>
        <dbReference type="Rhea" id="RHEA:17989"/>
        <dbReference type="Rhea" id="RHEA-COMP:9863"/>
        <dbReference type="Rhea" id="RHEA-COMP:11604"/>
        <dbReference type="ChEBI" id="CHEBI:15378"/>
        <dbReference type="ChEBI" id="CHEBI:29999"/>
        <dbReference type="ChEBI" id="CHEBI:30616"/>
        <dbReference type="ChEBI" id="CHEBI:83421"/>
        <dbReference type="ChEBI" id="CHEBI:456216"/>
        <dbReference type="EC" id="2.7.11.1"/>
    </reaction>
</comment>
<keyword evidence="3" id="KW-0808">Transferase</keyword>
<dbReference type="Proteomes" id="UP000326912">
    <property type="component" value="Unassembled WGS sequence"/>
</dbReference>
<dbReference type="Gene3D" id="1.10.510.10">
    <property type="entry name" value="Transferase(Phosphotransferase) domain 1"/>
    <property type="match status" value="1"/>
</dbReference>
<evidence type="ECO:0000256" key="7">
    <source>
        <dbReference type="ARBA" id="ARBA00047899"/>
    </source>
</evidence>
<feature type="binding site" evidence="9">
    <location>
        <position position="82"/>
    </location>
    <ligand>
        <name>ATP</name>
        <dbReference type="ChEBI" id="CHEBI:30616"/>
    </ligand>
</feature>
<dbReference type="InterPro" id="IPR011009">
    <property type="entry name" value="Kinase-like_dom_sf"/>
</dbReference>
<evidence type="ECO:0000256" key="1">
    <source>
        <dbReference type="ARBA" id="ARBA00012513"/>
    </source>
</evidence>
<reference evidence="11 12" key="1">
    <citation type="submission" date="2019-10" db="EMBL/GenBank/DDBJ databases">
        <title>Dictyobacter vulcani sp. nov., within the class Ktedonobacteria, isolated from soil of volcanic Mt. Zao.</title>
        <authorList>
            <person name="Zheng Y."/>
            <person name="Wang C.M."/>
            <person name="Sakai Y."/>
            <person name="Abe K."/>
            <person name="Yokota A."/>
            <person name="Yabe S."/>
        </authorList>
    </citation>
    <scope>NUCLEOTIDE SEQUENCE [LARGE SCALE GENOMIC DNA]</scope>
    <source>
        <strain evidence="11 12">W12</strain>
    </source>
</reference>
<evidence type="ECO:0000256" key="5">
    <source>
        <dbReference type="ARBA" id="ARBA00022777"/>
    </source>
</evidence>
<dbReference type="Pfam" id="PF00069">
    <property type="entry name" value="Pkinase"/>
    <property type="match status" value="1"/>
</dbReference>